<comment type="caution">
    <text evidence="3">The sequence shown here is derived from an EMBL/GenBank/DDBJ whole genome shotgun (WGS) entry which is preliminary data.</text>
</comment>
<name>A0AAD7PDR4_QUISA</name>
<dbReference type="Pfam" id="PF04782">
    <property type="entry name" value="DUF632"/>
    <property type="match status" value="1"/>
</dbReference>
<reference evidence="3" key="1">
    <citation type="journal article" date="2023" name="Science">
        <title>Elucidation of the pathway for biosynthesis of saponin adjuvants from the soapbark tree.</title>
        <authorList>
            <person name="Reed J."/>
            <person name="Orme A."/>
            <person name="El-Demerdash A."/>
            <person name="Owen C."/>
            <person name="Martin L.B.B."/>
            <person name="Misra R.C."/>
            <person name="Kikuchi S."/>
            <person name="Rejzek M."/>
            <person name="Martin A.C."/>
            <person name="Harkess A."/>
            <person name="Leebens-Mack J."/>
            <person name="Louveau T."/>
            <person name="Stephenson M.J."/>
            <person name="Osbourn A."/>
        </authorList>
    </citation>
    <scope>NUCLEOTIDE SEQUENCE</scope>
    <source>
        <strain evidence="3">S10</strain>
    </source>
</reference>
<proteinExistence type="predicted"/>
<keyword evidence="4" id="KW-1185">Reference proteome</keyword>
<keyword evidence="1" id="KW-0175">Coiled coil</keyword>
<evidence type="ECO:0000259" key="2">
    <source>
        <dbReference type="Pfam" id="PF04782"/>
    </source>
</evidence>
<evidence type="ECO:0000313" key="4">
    <source>
        <dbReference type="Proteomes" id="UP001163823"/>
    </source>
</evidence>
<accession>A0AAD7PDR4</accession>
<dbReference type="PANTHER" id="PTHR21450">
    <property type="entry name" value="PROTEIN ALTERED PHOSPHATE STARVATION RESPONSE 1"/>
    <property type="match status" value="1"/>
</dbReference>
<dbReference type="EMBL" id="JARAOO010000011">
    <property type="protein sequence ID" value="KAJ7951823.1"/>
    <property type="molecule type" value="Genomic_DNA"/>
</dbReference>
<evidence type="ECO:0000256" key="1">
    <source>
        <dbReference type="SAM" id="Coils"/>
    </source>
</evidence>
<feature type="domain" description="DUF632" evidence="2">
    <location>
        <begin position="1"/>
        <end position="202"/>
    </location>
</feature>
<dbReference type="InterPro" id="IPR006867">
    <property type="entry name" value="DUF632"/>
</dbReference>
<dbReference type="AlphaFoldDB" id="A0AAD7PDR4"/>
<protein>
    <recommendedName>
        <fullName evidence="2">DUF632 domain-containing protein</fullName>
    </recommendedName>
</protein>
<organism evidence="3 4">
    <name type="scientific">Quillaja saponaria</name>
    <name type="common">Soap bark tree</name>
    <dbReference type="NCBI Taxonomy" id="32244"/>
    <lineage>
        <taxon>Eukaryota</taxon>
        <taxon>Viridiplantae</taxon>
        <taxon>Streptophyta</taxon>
        <taxon>Embryophyta</taxon>
        <taxon>Tracheophyta</taxon>
        <taxon>Spermatophyta</taxon>
        <taxon>Magnoliopsida</taxon>
        <taxon>eudicotyledons</taxon>
        <taxon>Gunneridae</taxon>
        <taxon>Pentapetalae</taxon>
        <taxon>rosids</taxon>
        <taxon>fabids</taxon>
        <taxon>Fabales</taxon>
        <taxon>Quillajaceae</taxon>
        <taxon>Quillaja</taxon>
    </lineage>
</organism>
<dbReference type="Proteomes" id="UP001163823">
    <property type="component" value="Chromosome 11"/>
</dbReference>
<evidence type="ECO:0000313" key="3">
    <source>
        <dbReference type="EMBL" id="KAJ7951823.1"/>
    </source>
</evidence>
<dbReference type="KEGG" id="qsa:O6P43_027809"/>
<feature type="coiled-coil region" evidence="1">
    <location>
        <begin position="263"/>
        <end position="290"/>
    </location>
</feature>
<dbReference type="PANTHER" id="PTHR21450:SF59">
    <property type="entry name" value="PROTEIN, PUTATIVE_ 48652-45869-RELATED"/>
    <property type="match status" value="1"/>
</dbReference>
<gene>
    <name evidence="3" type="ORF">O6P43_027809</name>
</gene>
<sequence length="352" mass="41548">MKINYQRQVAMLNKLKQRLSNSKTLEKAKEAVSYLRVRYVVDMQSMELIVSEINRLRDKQLYPKLVQLVDRMATMWETMQIHHGNQLKILDALRSLDISQSPKETSEHHHERTWQLWVVVLEWNSQFEKLIKRQKDYIKALSNWLKLNLIPIESILKEKVSSPPRIQNPPILVLLHAWQNYLEKLPDELARTAISNFAEIIKTIISHQEEEMLLKQKCDDTRKELIHKTRQFEDRNNKYMLRRILDEVDQDSAEDISAQKNSVAEKQVLLETVKKRLKEEEEACSALRMKSLAILKNGMPELFRVMTYFSRAYSTMLMELSSTSHRQNPSENLSRPSVAVFYIVFSVCFLYV</sequence>